<keyword evidence="2" id="KW-1185">Reference proteome</keyword>
<name>A0A4R5CSG4_9FLAO</name>
<reference evidence="1 2" key="1">
    <citation type="submission" date="2019-03" db="EMBL/GenBank/DDBJ databases">
        <title>Flavobacterium LB-D12 sp. nov., isolated from arctic soil.</title>
        <authorList>
            <person name="Chaudhary D.K."/>
        </authorList>
    </citation>
    <scope>NUCLEOTIDE SEQUENCE [LARGE SCALE GENOMIC DNA]</scope>
    <source>
        <strain evidence="1 2">LB-D12</strain>
    </source>
</reference>
<evidence type="ECO:0000313" key="1">
    <source>
        <dbReference type="EMBL" id="TDE02320.1"/>
    </source>
</evidence>
<proteinExistence type="predicted"/>
<dbReference type="Pfam" id="PF09907">
    <property type="entry name" value="HigB_toxin"/>
    <property type="match status" value="1"/>
</dbReference>
<evidence type="ECO:0000313" key="2">
    <source>
        <dbReference type="Proteomes" id="UP000294644"/>
    </source>
</evidence>
<accession>A0A4R5CSG4</accession>
<sequence>MVNNRRVVFNSKGNDFRLVITVNFLQSACYVIWFGTHEEYDKINIEIIAFDTKILIK</sequence>
<dbReference type="Proteomes" id="UP000294644">
    <property type="component" value="Unassembled WGS sequence"/>
</dbReference>
<dbReference type="GO" id="GO:0110001">
    <property type="term" value="C:toxin-antitoxin complex"/>
    <property type="evidence" value="ECO:0007669"/>
    <property type="project" value="InterPro"/>
</dbReference>
<dbReference type="OrthoDB" id="9799912at2"/>
<dbReference type="GO" id="GO:0004519">
    <property type="term" value="F:endonuclease activity"/>
    <property type="evidence" value="ECO:0007669"/>
    <property type="project" value="InterPro"/>
</dbReference>
<gene>
    <name evidence="1" type="ORF">E0F91_12750</name>
</gene>
<dbReference type="EMBL" id="SMFN01000016">
    <property type="protein sequence ID" value="TDE02320.1"/>
    <property type="molecule type" value="Genomic_DNA"/>
</dbReference>
<organism evidence="1 2">
    <name type="scientific">Flavobacterium sandaracinum</name>
    <dbReference type="NCBI Taxonomy" id="2541733"/>
    <lineage>
        <taxon>Bacteria</taxon>
        <taxon>Pseudomonadati</taxon>
        <taxon>Bacteroidota</taxon>
        <taxon>Flavobacteriia</taxon>
        <taxon>Flavobacteriales</taxon>
        <taxon>Flavobacteriaceae</taxon>
        <taxon>Flavobacterium</taxon>
    </lineage>
</organism>
<dbReference type="GO" id="GO:0003723">
    <property type="term" value="F:RNA binding"/>
    <property type="evidence" value="ECO:0007669"/>
    <property type="project" value="InterPro"/>
</dbReference>
<dbReference type="AlphaFoldDB" id="A0A4R5CSG4"/>
<dbReference type="RefSeq" id="WP_132066907.1">
    <property type="nucleotide sequence ID" value="NZ_SMFN01000016.1"/>
</dbReference>
<comment type="caution">
    <text evidence="1">The sequence shown here is derived from an EMBL/GenBank/DDBJ whole genome shotgun (WGS) entry which is preliminary data.</text>
</comment>
<dbReference type="InterPro" id="IPR018669">
    <property type="entry name" value="Toxin_HigB"/>
</dbReference>
<protein>
    <submittedName>
        <fullName evidence="1">Type II toxin-antitoxin system HigB family toxin</fullName>
    </submittedName>
</protein>